<dbReference type="CTD" id="246507"/>
<keyword evidence="2" id="KW-1185">Reference proteome</keyword>
<evidence type="ECO:0000313" key="3">
    <source>
        <dbReference type="RefSeq" id="XP_026763207.1"/>
    </source>
</evidence>
<feature type="domain" description="GST C-terminal" evidence="1">
    <location>
        <begin position="33"/>
        <end position="173"/>
    </location>
</feature>
<dbReference type="PROSITE" id="PS50405">
    <property type="entry name" value="GST_CTER"/>
    <property type="match status" value="1"/>
</dbReference>
<dbReference type="PANTHER" id="PTHR44490">
    <property type="entry name" value="EUKARYOTIC TRANSLATION ELONGATION FACTOR 1 EPSILON-1"/>
    <property type="match status" value="1"/>
</dbReference>
<accession>A0A6J1X801</accession>
<dbReference type="InterPro" id="IPR042450">
    <property type="entry name" value="EEF1E1"/>
</dbReference>
<gene>
    <name evidence="3" type="primary">LOC113521753</name>
</gene>
<name>A0A6J1X801_GALME</name>
<dbReference type="KEGG" id="gmw:113521753"/>
<keyword evidence="3" id="KW-0648">Protein biosynthesis</keyword>
<dbReference type="GO" id="GO:0017101">
    <property type="term" value="C:aminoacyl-tRNA synthetase multienzyme complex"/>
    <property type="evidence" value="ECO:0007669"/>
    <property type="project" value="InterPro"/>
</dbReference>
<dbReference type="InterPro" id="IPR053836">
    <property type="entry name" value="Arc1-like_N"/>
</dbReference>
<dbReference type="GO" id="GO:0003746">
    <property type="term" value="F:translation elongation factor activity"/>
    <property type="evidence" value="ECO:0007669"/>
    <property type="project" value="UniProtKB-KW"/>
</dbReference>
<keyword evidence="3" id="KW-0251">Elongation factor</keyword>
<dbReference type="SUPFAM" id="SSF47616">
    <property type="entry name" value="GST C-terminal domain-like"/>
    <property type="match status" value="1"/>
</dbReference>
<dbReference type="AlphaFoldDB" id="A0A6J1X801"/>
<reference evidence="3" key="1">
    <citation type="submission" date="2025-08" db="UniProtKB">
        <authorList>
            <consortium name="RefSeq"/>
        </authorList>
    </citation>
    <scope>IDENTIFICATION</scope>
    <source>
        <tissue evidence="3">Whole larvae</tissue>
    </source>
</reference>
<organism evidence="2 3">
    <name type="scientific">Galleria mellonella</name>
    <name type="common">Greater wax moth</name>
    <dbReference type="NCBI Taxonomy" id="7137"/>
    <lineage>
        <taxon>Eukaryota</taxon>
        <taxon>Metazoa</taxon>
        <taxon>Ecdysozoa</taxon>
        <taxon>Arthropoda</taxon>
        <taxon>Hexapoda</taxon>
        <taxon>Insecta</taxon>
        <taxon>Pterygota</taxon>
        <taxon>Neoptera</taxon>
        <taxon>Endopterygota</taxon>
        <taxon>Lepidoptera</taxon>
        <taxon>Glossata</taxon>
        <taxon>Ditrysia</taxon>
        <taxon>Pyraloidea</taxon>
        <taxon>Pyralidae</taxon>
        <taxon>Galleriinae</taxon>
        <taxon>Galleria</taxon>
    </lineage>
</organism>
<dbReference type="PANTHER" id="PTHR44490:SF1">
    <property type="entry name" value="EUKARYOTIC TRANSLATION ELONGATION FACTOR 1 EPSILON-1"/>
    <property type="match status" value="1"/>
</dbReference>
<dbReference type="Pfam" id="PF21972">
    <property type="entry name" value="Arc1p_N_like"/>
    <property type="match status" value="1"/>
</dbReference>
<sequence length="174" mass="19633">MSACNVEVIKLIGKYLNTPVGPVCYNTDRVLTTVLDKQNVDGFASIVLRLVSKNENKMSQDKLLASYQWLEHIAMFSNQAITNPIFAKNFLQDINKALEKSTYLTGDFLNITDIAAYYVLYPLIERLTISERESLLHLCRWSKHIQAQPKVCASKPPLHLNTLTLSVLAPTVVH</sequence>
<dbReference type="GO" id="GO:0005737">
    <property type="term" value="C:cytoplasm"/>
    <property type="evidence" value="ECO:0007669"/>
    <property type="project" value="TreeGrafter"/>
</dbReference>
<dbReference type="FunCoup" id="A0A6J1X801">
    <property type="interactions" value="1051"/>
</dbReference>
<proteinExistence type="predicted"/>
<dbReference type="InterPro" id="IPR010987">
    <property type="entry name" value="Glutathione-S-Trfase_C-like"/>
</dbReference>
<evidence type="ECO:0000313" key="2">
    <source>
        <dbReference type="Proteomes" id="UP001652740"/>
    </source>
</evidence>
<dbReference type="RefSeq" id="XP_026763207.1">
    <property type="nucleotide sequence ID" value="XM_026907406.3"/>
</dbReference>
<protein>
    <submittedName>
        <fullName evidence="3">Eukaryotic translation elongation factor 1 epsilon-1</fullName>
    </submittedName>
</protein>
<dbReference type="InterPro" id="IPR036282">
    <property type="entry name" value="Glutathione-S-Trfase_C_sf"/>
</dbReference>
<dbReference type="GO" id="GO:0005634">
    <property type="term" value="C:nucleus"/>
    <property type="evidence" value="ECO:0007669"/>
    <property type="project" value="TreeGrafter"/>
</dbReference>
<evidence type="ECO:0000259" key="1">
    <source>
        <dbReference type="PROSITE" id="PS50405"/>
    </source>
</evidence>
<dbReference type="GO" id="GO:0043517">
    <property type="term" value="P:positive regulation of DNA damage response, signal transduction by p53 class mediator"/>
    <property type="evidence" value="ECO:0007669"/>
    <property type="project" value="InterPro"/>
</dbReference>
<dbReference type="GeneID" id="113521753"/>
<dbReference type="Gene3D" id="1.20.1050.10">
    <property type="match status" value="1"/>
</dbReference>
<dbReference type="Proteomes" id="UP001652740">
    <property type="component" value="Unplaced"/>
</dbReference>
<dbReference type="InParanoid" id="A0A6J1X801"/>
<dbReference type="OrthoDB" id="19141at2759"/>